<accession>A0ABV9NKD3</accession>
<dbReference type="PANTHER" id="PTHR42954:SF2">
    <property type="entry name" value="FE(2+) TRANSPORT PROTEIN A"/>
    <property type="match status" value="1"/>
</dbReference>
<dbReference type="PANTHER" id="PTHR42954">
    <property type="entry name" value="FE(2+) TRANSPORT PROTEIN A"/>
    <property type="match status" value="1"/>
</dbReference>
<dbReference type="Proteomes" id="UP001595892">
    <property type="component" value="Unassembled WGS sequence"/>
</dbReference>
<evidence type="ECO:0000256" key="1">
    <source>
        <dbReference type="ARBA" id="ARBA00023004"/>
    </source>
</evidence>
<dbReference type="InterPro" id="IPR038157">
    <property type="entry name" value="FeoA_core_dom"/>
</dbReference>
<protein>
    <submittedName>
        <fullName evidence="3">Ferrous iron transport protein A</fullName>
    </submittedName>
</protein>
<evidence type="ECO:0000313" key="3">
    <source>
        <dbReference type="EMBL" id="MFC4728175.1"/>
    </source>
</evidence>
<dbReference type="InterPro" id="IPR008988">
    <property type="entry name" value="Transcriptional_repressor_C"/>
</dbReference>
<dbReference type="SUPFAM" id="SSF50037">
    <property type="entry name" value="C-terminal domain of transcriptional repressors"/>
    <property type="match status" value="1"/>
</dbReference>
<dbReference type="EMBL" id="JBHSGG010000023">
    <property type="protein sequence ID" value="MFC4728175.1"/>
    <property type="molecule type" value="Genomic_DNA"/>
</dbReference>
<proteinExistence type="predicted"/>
<dbReference type="Gene3D" id="2.30.30.90">
    <property type="match status" value="1"/>
</dbReference>
<gene>
    <name evidence="3" type="ORF">ACFO3Q_08345</name>
</gene>
<dbReference type="InterPro" id="IPR052713">
    <property type="entry name" value="FeoA"/>
</dbReference>
<organism evidence="3 4">
    <name type="scientific">Coralloluteibacterium thermophilum</name>
    <dbReference type="NCBI Taxonomy" id="2707049"/>
    <lineage>
        <taxon>Bacteria</taxon>
        <taxon>Pseudomonadati</taxon>
        <taxon>Pseudomonadota</taxon>
        <taxon>Gammaproteobacteria</taxon>
        <taxon>Lysobacterales</taxon>
        <taxon>Lysobacteraceae</taxon>
        <taxon>Coralloluteibacterium</taxon>
    </lineage>
</organism>
<evidence type="ECO:0000313" key="4">
    <source>
        <dbReference type="Proteomes" id="UP001595892"/>
    </source>
</evidence>
<keyword evidence="4" id="KW-1185">Reference proteome</keyword>
<keyword evidence="1" id="KW-0408">Iron</keyword>
<dbReference type="Pfam" id="PF04023">
    <property type="entry name" value="FeoA"/>
    <property type="match status" value="1"/>
</dbReference>
<comment type="caution">
    <text evidence="3">The sequence shown here is derived from an EMBL/GenBank/DDBJ whole genome shotgun (WGS) entry which is preliminary data.</text>
</comment>
<evidence type="ECO:0000259" key="2">
    <source>
        <dbReference type="SMART" id="SM00899"/>
    </source>
</evidence>
<feature type="domain" description="Ferrous iron transporter FeoA-like" evidence="2">
    <location>
        <begin position="1"/>
        <end position="76"/>
    </location>
</feature>
<dbReference type="SMART" id="SM00899">
    <property type="entry name" value="FeoA"/>
    <property type="match status" value="1"/>
</dbReference>
<sequence>MRLAQLPRNSSGIVEGLEAGADDPIARRLGELGFVPGETVRVVAVAPLGGDPLVVEIGDTRFALRRSEAARVRLQVPA</sequence>
<name>A0ABV9NKD3_9GAMM</name>
<dbReference type="RefSeq" id="WP_377004198.1">
    <property type="nucleotide sequence ID" value="NZ_JBHSGG010000023.1"/>
</dbReference>
<dbReference type="InterPro" id="IPR007167">
    <property type="entry name" value="Fe-transptr_FeoA-like"/>
</dbReference>
<reference evidence="4" key="1">
    <citation type="journal article" date="2019" name="Int. J. Syst. Evol. Microbiol.">
        <title>The Global Catalogue of Microorganisms (GCM) 10K type strain sequencing project: providing services to taxonomists for standard genome sequencing and annotation.</title>
        <authorList>
            <consortium name="The Broad Institute Genomics Platform"/>
            <consortium name="The Broad Institute Genome Sequencing Center for Infectious Disease"/>
            <person name="Wu L."/>
            <person name="Ma J."/>
        </authorList>
    </citation>
    <scope>NUCLEOTIDE SEQUENCE [LARGE SCALE GENOMIC DNA]</scope>
    <source>
        <strain evidence="4">CGMCC 1.13574</strain>
    </source>
</reference>